<sequence>MSRTTPSQDPSPARLRLEFGLMFVAAPVLIALFFPPQSMFPALFAFTAAGLALLCATPGFRWRELGNGWRDWPWREAALFAAVSAAGAWLLVQMLQPDAAFDLLQGNPLLLAAVWLGYPVASALPQELLFRVLFFRRYDAILPDGLQAALINAAVFSLAHLMYWSVVVSLLTFGGSLIFTYAYLRRGSFLYAVLLHALAGNILFTAGMGAYFFSGAVVRPF</sequence>
<feature type="transmembrane region" description="Helical" evidence="1">
    <location>
        <begin position="15"/>
        <end position="34"/>
    </location>
</feature>
<feature type="transmembrane region" description="Helical" evidence="1">
    <location>
        <begin position="40"/>
        <end position="60"/>
    </location>
</feature>
<feature type="transmembrane region" description="Helical" evidence="1">
    <location>
        <begin position="72"/>
        <end position="92"/>
    </location>
</feature>
<protein>
    <submittedName>
        <fullName evidence="3">CPBP family intramembrane metalloprotease</fullName>
    </submittedName>
</protein>
<evidence type="ECO:0000256" key="1">
    <source>
        <dbReference type="SAM" id="Phobius"/>
    </source>
</evidence>
<keyword evidence="3" id="KW-0645">Protease</keyword>
<keyword evidence="3" id="KW-0378">Hydrolase</keyword>
<proteinExistence type="predicted"/>
<organism evidence="3 4">
    <name type="scientific">Leisingera daeponensis</name>
    <dbReference type="NCBI Taxonomy" id="405746"/>
    <lineage>
        <taxon>Bacteria</taxon>
        <taxon>Pseudomonadati</taxon>
        <taxon>Pseudomonadota</taxon>
        <taxon>Alphaproteobacteria</taxon>
        <taxon>Rhodobacterales</taxon>
        <taxon>Roseobacteraceae</taxon>
        <taxon>Leisingera</taxon>
    </lineage>
</organism>
<evidence type="ECO:0000313" key="4">
    <source>
        <dbReference type="Proteomes" id="UP000766629"/>
    </source>
</evidence>
<evidence type="ECO:0000313" key="3">
    <source>
        <dbReference type="EMBL" id="MBY6139049.1"/>
    </source>
</evidence>
<feature type="transmembrane region" description="Helical" evidence="1">
    <location>
        <begin position="191"/>
        <end position="213"/>
    </location>
</feature>
<feature type="transmembrane region" description="Helical" evidence="1">
    <location>
        <begin position="164"/>
        <end position="184"/>
    </location>
</feature>
<name>A0ABS7NCW5_9RHOB</name>
<dbReference type="GO" id="GO:0008237">
    <property type="term" value="F:metallopeptidase activity"/>
    <property type="evidence" value="ECO:0007669"/>
    <property type="project" value="UniProtKB-KW"/>
</dbReference>
<dbReference type="Proteomes" id="UP000766629">
    <property type="component" value="Unassembled WGS sequence"/>
</dbReference>
<dbReference type="EMBL" id="JAHVJA010000002">
    <property type="protein sequence ID" value="MBY6139049.1"/>
    <property type="molecule type" value="Genomic_DNA"/>
</dbReference>
<dbReference type="Pfam" id="PF02517">
    <property type="entry name" value="Rce1-like"/>
    <property type="match status" value="1"/>
</dbReference>
<evidence type="ECO:0000259" key="2">
    <source>
        <dbReference type="Pfam" id="PF02517"/>
    </source>
</evidence>
<keyword evidence="1" id="KW-0812">Transmembrane</keyword>
<dbReference type="InterPro" id="IPR003675">
    <property type="entry name" value="Rce1/LyrA-like_dom"/>
</dbReference>
<dbReference type="RefSeq" id="WP_222507731.1">
    <property type="nucleotide sequence ID" value="NZ_JAHVJA010000002.1"/>
</dbReference>
<keyword evidence="4" id="KW-1185">Reference proteome</keyword>
<reference evidence="3 4" key="1">
    <citation type="submission" date="2021-06" db="EMBL/GenBank/DDBJ databases">
        <title>50 bacteria genomes isolated from Dapeng, Shenzhen, China.</title>
        <authorList>
            <person name="Zheng W."/>
            <person name="Yu S."/>
            <person name="Huang Y."/>
        </authorList>
    </citation>
    <scope>NUCLEOTIDE SEQUENCE [LARGE SCALE GENOMIC DNA]</scope>
    <source>
        <strain evidence="3 4">DP1N14-2</strain>
    </source>
</reference>
<gene>
    <name evidence="3" type="ORF">KUV26_06320</name>
</gene>
<keyword evidence="3" id="KW-0482">Metalloprotease</keyword>
<keyword evidence="1" id="KW-0472">Membrane</keyword>
<keyword evidence="1" id="KW-1133">Transmembrane helix</keyword>
<feature type="transmembrane region" description="Helical" evidence="1">
    <location>
        <begin position="112"/>
        <end position="134"/>
    </location>
</feature>
<feature type="domain" description="CAAX prenyl protease 2/Lysostaphin resistance protein A-like" evidence="2">
    <location>
        <begin position="111"/>
        <end position="199"/>
    </location>
</feature>
<accession>A0ABS7NCW5</accession>
<comment type="caution">
    <text evidence="3">The sequence shown here is derived from an EMBL/GenBank/DDBJ whole genome shotgun (WGS) entry which is preliminary data.</text>
</comment>